<sequence>MLRIRLKNFCQVRQCGGRNTNPTYAAYGLYYKSLSLKHFANQHPSNSNGEDDDTMVAVEIKHLLDVPPPAGFSGQVASSYIEPDV</sequence>
<dbReference type="Proteomes" id="UP001458880">
    <property type="component" value="Unassembled WGS sequence"/>
</dbReference>
<evidence type="ECO:0000313" key="2">
    <source>
        <dbReference type="Proteomes" id="UP001458880"/>
    </source>
</evidence>
<dbReference type="AlphaFoldDB" id="A0AAW1NFD3"/>
<accession>A0AAW1NFD3</accession>
<name>A0AAW1NFD3_POPJA</name>
<evidence type="ECO:0000313" key="1">
    <source>
        <dbReference type="EMBL" id="KAK9759004.1"/>
    </source>
</evidence>
<reference evidence="1 2" key="1">
    <citation type="journal article" date="2024" name="BMC Genomics">
        <title>De novo assembly and annotation of Popillia japonica's genome with initial clues to its potential as an invasive pest.</title>
        <authorList>
            <person name="Cucini C."/>
            <person name="Boschi S."/>
            <person name="Funari R."/>
            <person name="Cardaioli E."/>
            <person name="Iannotti N."/>
            <person name="Marturano G."/>
            <person name="Paoli F."/>
            <person name="Bruttini M."/>
            <person name="Carapelli A."/>
            <person name="Frati F."/>
            <person name="Nardi F."/>
        </authorList>
    </citation>
    <scope>NUCLEOTIDE SEQUENCE [LARGE SCALE GENOMIC DNA]</scope>
    <source>
        <strain evidence="1">DMR45628</strain>
    </source>
</reference>
<protein>
    <submittedName>
        <fullName evidence="1">Uncharacterized protein</fullName>
    </submittedName>
</protein>
<keyword evidence="2" id="KW-1185">Reference proteome</keyword>
<comment type="caution">
    <text evidence="1">The sequence shown here is derived from an EMBL/GenBank/DDBJ whole genome shotgun (WGS) entry which is preliminary data.</text>
</comment>
<dbReference type="EMBL" id="JASPKY010000002">
    <property type="protein sequence ID" value="KAK9759004.1"/>
    <property type="molecule type" value="Genomic_DNA"/>
</dbReference>
<gene>
    <name evidence="1" type="ORF">QE152_g273</name>
</gene>
<proteinExistence type="predicted"/>
<organism evidence="1 2">
    <name type="scientific">Popillia japonica</name>
    <name type="common">Japanese beetle</name>
    <dbReference type="NCBI Taxonomy" id="7064"/>
    <lineage>
        <taxon>Eukaryota</taxon>
        <taxon>Metazoa</taxon>
        <taxon>Ecdysozoa</taxon>
        <taxon>Arthropoda</taxon>
        <taxon>Hexapoda</taxon>
        <taxon>Insecta</taxon>
        <taxon>Pterygota</taxon>
        <taxon>Neoptera</taxon>
        <taxon>Endopterygota</taxon>
        <taxon>Coleoptera</taxon>
        <taxon>Polyphaga</taxon>
        <taxon>Scarabaeiformia</taxon>
        <taxon>Scarabaeidae</taxon>
        <taxon>Rutelinae</taxon>
        <taxon>Popillia</taxon>
    </lineage>
</organism>